<dbReference type="AlphaFoldDB" id="A0A836Z093"/>
<dbReference type="SUPFAM" id="SSF51445">
    <property type="entry name" value="(Trans)glycosidases"/>
    <property type="match status" value="1"/>
</dbReference>
<dbReference type="Proteomes" id="UP000027208">
    <property type="component" value="Unassembled WGS sequence"/>
</dbReference>
<dbReference type="EMBL" id="JMUI01000018">
    <property type="protein sequence ID" value="KDM52553.1"/>
    <property type="molecule type" value="Genomic_DNA"/>
</dbReference>
<name>A0A836Z093_ACINO</name>
<dbReference type="RefSeq" id="WP_031953541.1">
    <property type="nucleotide sequence ID" value="NZ_KK737786.1"/>
</dbReference>
<gene>
    <name evidence="1" type="ORF">AE32_03570</name>
</gene>
<evidence type="ECO:0000313" key="2">
    <source>
        <dbReference type="Proteomes" id="UP000027208"/>
    </source>
</evidence>
<sequence>MDYYDQINANVLSATFRQNAQINLKINTSRENFVRPEAFGAKANNPNFDNTNALNAAFATGKDIYSTPDKTYYVTKNLRTKGQRLIGGWKIHSRKSTSRVGIWEKTVSTVDEPEVNTKIIRMLYVATAYDLSEFLYIKSLGFNVLQHYSGMHIQGWDNDGNVQNMLDNAKSAGLKVIVGTQNDPGARANLVSWVKSIDSHPAIIGYSVFDEPVHNGISVTEQNAKIALLRGITNKLLTTVEFTVDPLKKRLSNNYDIIFLDIYNDSNMDLKDEDATQKDLRKMLVTFDLYKKQYHARIIPVVMGFKYVNGAPLNRVVKTSKIFAKVSSGSLGVFIWDGDAEPSIETSVRNSPQLEDMSKEINTFKNLKLPFHKALLENYSIETDKKKYGFKHVSKHQRSPNLYPINMFEEINSYPLQVFDRFNENFQVCSSNIIWKALLSLWFKGTYGAYISNITIYKYNKFIFHIPIIRPHTISLKILLDKSLRGYSLDNINTYRFEYKNKFLTEFLCIK</sequence>
<comment type="caution">
    <text evidence="1">The sequence shown here is derived from an EMBL/GenBank/DDBJ whole genome shotgun (WGS) entry which is preliminary data.</text>
</comment>
<protein>
    <submittedName>
        <fullName evidence="1">Uncharacterized protein</fullName>
    </submittedName>
</protein>
<evidence type="ECO:0000313" key="1">
    <source>
        <dbReference type="EMBL" id="KDM52553.1"/>
    </source>
</evidence>
<organism evidence="1 2">
    <name type="scientific">Acinetobacter nosocomialis</name>
    <dbReference type="NCBI Taxonomy" id="106654"/>
    <lineage>
        <taxon>Bacteria</taxon>
        <taxon>Pseudomonadati</taxon>
        <taxon>Pseudomonadota</taxon>
        <taxon>Gammaproteobacteria</taxon>
        <taxon>Moraxellales</taxon>
        <taxon>Moraxellaceae</taxon>
        <taxon>Acinetobacter</taxon>
        <taxon>Acinetobacter calcoaceticus/baumannii complex</taxon>
    </lineage>
</organism>
<reference evidence="1 2" key="1">
    <citation type="submission" date="2014-04" db="EMBL/GenBank/DDBJ databases">
        <title>The Genome Sequence of Acinetobacter baumanii BIDMC 57.</title>
        <authorList>
            <consortium name="The Broad Institute Genomics Platform"/>
            <consortium name="The Broad Institute Genome Sequencing Center for Infectious Disease"/>
            <person name="Murphy C."/>
            <person name="Cosimi L."/>
            <person name="Cerqueira G."/>
            <person name="Feldgarden M."/>
            <person name="Earl A."/>
            <person name="Spencer M.D."/>
            <person name="Fodor A."/>
            <person name="Sautter R.L."/>
            <person name="Hung D."/>
            <person name="Onderdonk A.B."/>
            <person name="Ernst C."/>
            <person name="Delaney M."/>
            <person name="DuBois A."/>
            <person name="Young S.K."/>
            <person name="Zeng Q."/>
            <person name="Gargeya S."/>
            <person name="Abouelleil A."/>
            <person name="Alvarado L."/>
            <person name="Chapman S.B."/>
            <person name="Gainer-Dewar J."/>
            <person name="Goldberg J."/>
            <person name="Griggs A."/>
            <person name="Gujja S."/>
            <person name="Hansen M."/>
            <person name="Howarth C."/>
            <person name="Imamovic A."/>
            <person name="Larimer J."/>
            <person name="Pearson M."/>
            <person name="Poon T.W."/>
            <person name="Priest M."/>
            <person name="Roberts A."/>
            <person name="Saif S."/>
            <person name="Shea T."/>
            <person name="Sykes S."/>
            <person name="Wortman J."/>
            <person name="Nusbaum C."/>
            <person name="Birren B."/>
        </authorList>
    </citation>
    <scope>NUCLEOTIDE SEQUENCE [LARGE SCALE GENOMIC DNA]</scope>
    <source>
        <strain evidence="1 2">BIDMC 57</strain>
    </source>
</reference>
<proteinExistence type="predicted"/>
<accession>A0A836Z093</accession>
<dbReference type="InterPro" id="IPR017853">
    <property type="entry name" value="GH"/>
</dbReference>